<accession>A0A918U3E0</accession>
<dbReference type="AlphaFoldDB" id="A0A918U3E0"/>
<reference evidence="1" key="2">
    <citation type="submission" date="2020-09" db="EMBL/GenBank/DDBJ databases">
        <authorList>
            <person name="Sun Q."/>
            <person name="Ohkuma M."/>
        </authorList>
    </citation>
    <scope>NUCLEOTIDE SEQUENCE</scope>
    <source>
        <strain evidence="1">JCM 4633</strain>
    </source>
</reference>
<name>A0A918U3E0_STRCJ</name>
<proteinExistence type="predicted"/>
<dbReference type="RefSeq" id="WP_190112935.1">
    <property type="nucleotide sequence ID" value="NZ_BMVB01000033.1"/>
</dbReference>
<reference evidence="1" key="1">
    <citation type="journal article" date="2014" name="Int. J. Syst. Evol. Microbiol.">
        <title>Complete genome sequence of Corynebacterium casei LMG S-19264T (=DSM 44701T), isolated from a smear-ripened cheese.</title>
        <authorList>
            <consortium name="US DOE Joint Genome Institute (JGI-PGF)"/>
            <person name="Walter F."/>
            <person name="Albersmeier A."/>
            <person name="Kalinowski J."/>
            <person name="Ruckert C."/>
        </authorList>
    </citation>
    <scope>NUCLEOTIDE SEQUENCE</scope>
    <source>
        <strain evidence="1">JCM 4633</strain>
    </source>
</reference>
<evidence type="ECO:0000313" key="2">
    <source>
        <dbReference type="Proteomes" id="UP000646244"/>
    </source>
</evidence>
<gene>
    <name evidence="1" type="ORF">GCM10010507_58350</name>
</gene>
<dbReference type="EMBL" id="BMVB01000033">
    <property type="protein sequence ID" value="GHC71629.1"/>
    <property type="molecule type" value="Genomic_DNA"/>
</dbReference>
<comment type="caution">
    <text evidence="1">The sequence shown here is derived from an EMBL/GenBank/DDBJ whole genome shotgun (WGS) entry which is preliminary data.</text>
</comment>
<protein>
    <submittedName>
        <fullName evidence="1">Uncharacterized protein</fullName>
    </submittedName>
</protein>
<evidence type="ECO:0000313" key="1">
    <source>
        <dbReference type="EMBL" id="GHC71629.1"/>
    </source>
</evidence>
<sequence length="77" mass="8196">MSVPDVPLGILAVDTFTSGVGLVVESADGLVRLQHPNGFSWQAYATNLRPPEQAEKHRFAAAERVYGPLPVPPGQGD</sequence>
<dbReference type="Proteomes" id="UP000646244">
    <property type="component" value="Unassembled WGS sequence"/>
</dbReference>
<organism evidence="1 2">
    <name type="scientific">Streptomyces cinnamoneus</name>
    <name type="common">Streptoverticillium cinnamoneum</name>
    <dbReference type="NCBI Taxonomy" id="53446"/>
    <lineage>
        <taxon>Bacteria</taxon>
        <taxon>Bacillati</taxon>
        <taxon>Actinomycetota</taxon>
        <taxon>Actinomycetes</taxon>
        <taxon>Kitasatosporales</taxon>
        <taxon>Streptomycetaceae</taxon>
        <taxon>Streptomyces</taxon>
        <taxon>Streptomyces cinnamoneus group</taxon>
    </lineage>
</organism>